<dbReference type="InterPro" id="IPR052892">
    <property type="entry name" value="NA-targeting_endonuclease"/>
</dbReference>
<evidence type="ECO:0000313" key="3">
    <source>
        <dbReference type="EMBL" id="MBB5035494.1"/>
    </source>
</evidence>
<dbReference type="EMBL" id="JACHIG010000018">
    <property type="protein sequence ID" value="MBB5035494.1"/>
    <property type="molecule type" value="Genomic_DNA"/>
</dbReference>
<dbReference type="PANTHER" id="PTHR33877:SF2">
    <property type="entry name" value="OS07G0170200 PROTEIN"/>
    <property type="match status" value="1"/>
</dbReference>
<sequence>MNDIENRRKNIPKSIRFEVLKRDKFTCQYCGKAAPDVILHIDHINPVANDGDNDITNLITSCEGCNLGKSDKLLSDDSALKKAKSQMDKLQERREQLEMMMEWQRGLKSLANTTVSELCTYWEDLAPGYQLNDNGKNDIKKWVRTFSIPEITSAMDVAAEQYLVFESDNKVTLESWAAAFSKISGICRVSRQAKTEPDIRELYYIRGILRNRLRYCDDGLALELLRDARFWGVGLDVLRSIALQTRSWTSFKADVDFAIQDTDAWQMAGRSGAE</sequence>
<dbReference type="GO" id="GO:0008270">
    <property type="term" value="F:zinc ion binding"/>
    <property type="evidence" value="ECO:0007669"/>
    <property type="project" value="InterPro"/>
</dbReference>
<evidence type="ECO:0000256" key="1">
    <source>
        <dbReference type="SAM" id="Coils"/>
    </source>
</evidence>
<dbReference type="RefSeq" id="WP_184344352.1">
    <property type="nucleotide sequence ID" value="NZ_JACHIG010000018.1"/>
</dbReference>
<dbReference type="Proteomes" id="UP000590740">
    <property type="component" value="Unassembled WGS sequence"/>
</dbReference>
<evidence type="ECO:0000259" key="2">
    <source>
        <dbReference type="SMART" id="SM00507"/>
    </source>
</evidence>
<comment type="caution">
    <text evidence="3">The sequence shown here is derived from an EMBL/GenBank/DDBJ whole genome shotgun (WGS) entry which is preliminary data.</text>
</comment>
<feature type="domain" description="HNH nuclease" evidence="2">
    <location>
        <begin position="14"/>
        <end position="67"/>
    </location>
</feature>
<dbReference type="SMART" id="SM00507">
    <property type="entry name" value="HNHc"/>
    <property type="match status" value="1"/>
</dbReference>
<dbReference type="Gene3D" id="1.10.30.50">
    <property type="match status" value="1"/>
</dbReference>
<dbReference type="Pfam" id="PF01844">
    <property type="entry name" value="HNH"/>
    <property type="match status" value="1"/>
</dbReference>
<feature type="coiled-coil region" evidence="1">
    <location>
        <begin position="73"/>
        <end position="100"/>
    </location>
</feature>
<organism evidence="3 4">
    <name type="scientific">Prosthecobacter vanneervenii</name>
    <dbReference type="NCBI Taxonomy" id="48466"/>
    <lineage>
        <taxon>Bacteria</taxon>
        <taxon>Pseudomonadati</taxon>
        <taxon>Verrucomicrobiota</taxon>
        <taxon>Verrucomicrobiia</taxon>
        <taxon>Verrucomicrobiales</taxon>
        <taxon>Verrucomicrobiaceae</taxon>
        <taxon>Prosthecobacter</taxon>
    </lineage>
</organism>
<dbReference type="InterPro" id="IPR002711">
    <property type="entry name" value="HNH"/>
</dbReference>
<dbReference type="PANTHER" id="PTHR33877">
    <property type="entry name" value="SLL1193 PROTEIN"/>
    <property type="match status" value="1"/>
</dbReference>
<dbReference type="CDD" id="cd00085">
    <property type="entry name" value="HNHc"/>
    <property type="match status" value="1"/>
</dbReference>
<keyword evidence="4" id="KW-1185">Reference proteome</keyword>
<dbReference type="GO" id="GO:0004519">
    <property type="term" value="F:endonuclease activity"/>
    <property type="evidence" value="ECO:0007669"/>
    <property type="project" value="InterPro"/>
</dbReference>
<dbReference type="AlphaFoldDB" id="A0A7W8DMI3"/>
<reference evidence="3 4" key="1">
    <citation type="submission" date="2020-08" db="EMBL/GenBank/DDBJ databases">
        <title>Genomic Encyclopedia of Type Strains, Phase IV (KMG-IV): sequencing the most valuable type-strain genomes for metagenomic binning, comparative biology and taxonomic classification.</title>
        <authorList>
            <person name="Goeker M."/>
        </authorList>
    </citation>
    <scope>NUCLEOTIDE SEQUENCE [LARGE SCALE GENOMIC DNA]</scope>
    <source>
        <strain evidence="3 4">DSM 12252</strain>
    </source>
</reference>
<proteinExistence type="predicted"/>
<dbReference type="GO" id="GO:0003676">
    <property type="term" value="F:nucleic acid binding"/>
    <property type="evidence" value="ECO:0007669"/>
    <property type="project" value="InterPro"/>
</dbReference>
<evidence type="ECO:0000313" key="4">
    <source>
        <dbReference type="Proteomes" id="UP000590740"/>
    </source>
</evidence>
<keyword evidence="1" id="KW-0175">Coiled coil</keyword>
<name>A0A7W8DMI3_9BACT</name>
<protein>
    <recommendedName>
        <fullName evidence="2">HNH nuclease domain-containing protein</fullName>
    </recommendedName>
</protein>
<accession>A0A7W8DMI3</accession>
<gene>
    <name evidence="3" type="ORF">HNQ65_005105</name>
</gene>
<dbReference type="InterPro" id="IPR003615">
    <property type="entry name" value="HNH_nuc"/>
</dbReference>